<dbReference type="Gene3D" id="3.40.50.300">
    <property type="entry name" value="P-loop containing nucleotide triphosphate hydrolases"/>
    <property type="match status" value="1"/>
</dbReference>
<keyword evidence="5" id="KW-0418">Kinase</keyword>
<evidence type="ECO:0000256" key="4">
    <source>
        <dbReference type="ARBA" id="ARBA00022741"/>
    </source>
</evidence>
<protein>
    <recommendedName>
        <fullName evidence="2">guanylate kinase</fullName>
        <ecNumber evidence="2">2.7.4.8</ecNumber>
    </recommendedName>
</protein>
<dbReference type="InterPro" id="IPR047806">
    <property type="entry name" value="IHF_actinobact"/>
</dbReference>
<evidence type="ECO:0000256" key="6">
    <source>
        <dbReference type="ARBA" id="ARBA00022840"/>
    </source>
</evidence>
<dbReference type="GO" id="GO:0005829">
    <property type="term" value="C:cytosol"/>
    <property type="evidence" value="ECO:0007669"/>
    <property type="project" value="TreeGrafter"/>
</dbReference>
<evidence type="ECO:0000256" key="1">
    <source>
        <dbReference type="ARBA" id="ARBA00005790"/>
    </source>
</evidence>
<dbReference type="InterPro" id="IPR027417">
    <property type="entry name" value="P-loop_NTPase"/>
</dbReference>
<evidence type="ECO:0000259" key="7">
    <source>
        <dbReference type="PROSITE" id="PS50052"/>
    </source>
</evidence>
<dbReference type="NCBIfam" id="TIGR03263">
    <property type="entry name" value="guanyl_kin"/>
    <property type="match status" value="1"/>
</dbReference>
<keyword evidence="6" id="KW-0067">ATP-binding</keyword>
<dbReference type="AlphaFoldDB" id="A0A6J6BCB5"/>
<accession>A0A6J6BCB5</accession>
<name>A0A6J6BCB5_9ZZZZ</name>
<keyword evidence="3" id="KW-0808">Transferase</keyword>
<dbReference type="PANTHER" id="PTHR23117:SF13">
    <property type="entry name" value="GUANYLATE KINASE"/>
    <property type="match status" value="1"/>
</dbReference>
<dbReference type="EC" id="2.7.4.8" evidence="2"/>
<comment type="similarity">
    <text evidence="1">Belongs to the guanylate kinase family.</text>
</comment>
<evidence type="ECO:0000313" key="8">
    <source>
        <dbReference type="EMBL" id="CAB4536033.1"/>
    </source>
</evidence>
<dbReference type="InterPro" id="IPR008145">
    <property type="entry name" value="GK/Ca_channel_bsu"/>
</dbReference>
<dbReference type="FunFam" id="3.30.63.10:FF:000002">
    <property type="entry name" value="Guanylate kinase 1"/>
    <property type="match status" value="1"/>
</dbReference>
<reference evidence="8" key="1">
    <citation type="submission" date="2020-05" db="EMBL/GenBank/DDBJ databases">
        <authorList>
            <person name="Chiriac C."/>
            <person name="Salcher M."/>
            <person name="Ghai R."/>
            <person name="Kavagutti S V."/>
        </authorList>
    </citation>
    <scope>NUCLEOTIDE SEQUENCE</scope>
</reference>
<dbReference type="Pfam" id="PF00625">
    <property type="entry name" value="Guanylate_kin"/>
    <property type="match status" value="1"/>
</dbReference>
<dbReference type="PANTHER" id="PTHR23117">
    <property type="entry name" value="GUANYLATE KINASE-RELATED"/>
    <property type="match status" value="1"/>
</dbReference>
<gene>
    <name evidence="8" type="ORF">UFOPK1419_00351</name>
</gene>
<dbReference type="CDD" id="cd00071">
    <property type="entry name" value="GMPK"/>
    <property type="match status" value="1"/>
</dbReference>
<proteinExistence type="inferred from homology"/>
<dbReference type="Gene3D" id="3.30.63.10">
    <property type="entry name" value="Guanylate Kinase phosphate binding domain"/>
    <property type="match status" value="1"/>
</dbReference>
<sequence length="292" mass="32022">MPIPPKLTVEQRASALAKSTAARQVRASTKARVKAGELTLSAVFELAANDEAIAKMRVVELLESFSGVGKVRAVSTLDRLSISQTRRIQGLGSAQRANLLREFPDRTAATKRGILIVLSGPGGVGKSTVAKALRKTQSFWVSISATTRTARHNETDGVDYYFYSDSEFDSAIKSSLFLEWAEFAGSRYGTPRKPVEDALRDGKNVLLEIEIAGARQVKERAPEAVLVFLQPPSWEELVSRLEGRGTDSPERRAARLALAQDELAQSSFFDLNVVNERVEEVVERLIGLAIHQ</sequence>
<evidence type="ECO:0000256" key="2">
    <source>
        <dbReference type="ARBA" id="ARBA00012961"/>
    </source>
</evidence>
<dbReference type="NCBIfam" id="NF041260">
    <property type="entry name" value="actino_IHF"/>
    <property type="match status" value="1"/>
</dbReference>
<dbReference type="EMBL" id="CAEZSK010000029">
    <property type="protein sequence ID" value="CAB4536033.1"/>
    <property type="molecule type" value="Genomic_DNA"/>
</dbReference>
<organism evidence="8">
    <name type="scientific">freshwater metagenome</name>
    <dbReference type="NCBI Taxonomy" id="449393"/>
    <lineage>
        <taxon>unclassified sequences</taxon>
        <taxon>metagenomes</taxon>
        <taxon>ecological metagenomes</taxon>
    </lineage>
</organism>
<dbReference type="SUPFAM" id="SSF52540">
    <property type="entry name" value="P-loop containing nucleoside triphosphate hydrolases"/>
    <property type="match status" value="1"/>
</dbReference>
<dbReference type="PROSITE" id="PS50052">
    <property type="entry name" value="GUANYLATE_KINASE_2"/>
    <property type="match status" value="1"/>
</dbReference>
<dbReference type="GO" id="GO:0005524">
    <property type="term" value="F:ATP binding"/>
    <property type="evidence" value="ECO:0007669"/>
    <property type="project" value="UniProtKB-KW"/>
</dbReference>
<dbReference type="Gene3D" id="1.10.8.50">
    <property type="match status" value="1"/>
</dbReference>
<dbReference type="Pfam" id="PF22525">
    <property type="entry name" value="H2TH_5"/>
    <property type="match status" value="1"/>
</dbReference>
<feature type="domain" description="Guanylate kinase-like" evidence="7">
    <location>
        <begin position="113"/>
        <end position="290"/>
    </location>
</feature>
<dbReference type="GO" id="GO:0004385">
    <property type="term" value="F:GMP kinase activity"/>
    <property type="evidence" value="ECO:0007669"/>
    <property type="project" value="UniProtKB-EC"/>
</dbReference>
<dbReference type="SMART" id="SM00072">
    <property type="entry name" value="GuKc"/>
    <property type="match status" value="1"/>
</dbReference>
<dbReference type="InterPro" id="IPR017665">
    <property type="entry name" value="Guanylate_kinase"/>
</dbReference>
<dbReference type="InterPro" id="IPR055201">
    <property type="entry name" value="IHF-like_H2TH"/>
</dbReference>
<dbReference type="HAMAP" id="MF_00328">
    <property type="entry name" value="Guanylate_kinase"/>
    <property type="match status" value="1"/>
</dbReference>
<evidence type="ECO:0000256" key="3">
    <source>
        <dbReference type="ARBA" id="ARBA00022679"/>
    </source>
</evidence>
<dbReference type="InterPro" id="IPR008144">
    <property type="entry name" value="Guanylate_kin-like_dom"/>
</dbReference>
<evidence type="ECO:0000256" key="5">
    <source>
        <dbReference type="ARBA" id="ARBA00022777"/>
    </source>
</evidence>
<keyword evidence="4" id="KW-0547">Nucleotide-binding</keyword>